<name>A0A3B0WKT7_9ZZZZ</name>
<dbReference type="EMBL" id="UOFB01000071">
    <property type="protein sequence ID" value="VAW45086.1"/>
    <property type="molecule type" value="Genomic_DNA"/>
</dbReference>
<feature type="compositionally biased region" description="Polar residues" evidence="1">
    <location>
        <begin position="71"/>
        <end position="80"/>
    </location>
</feature>
<dbReference type="AlphaFoldDB" id="A0A3B0WKT7"/>
<gene>
    <name evidence="2" type="ORF">MNBD_GAMMA04-683</name>
</gene>
<evidence type="ECO:0000313" key="2">
    <source>
        <dbReference type="EMBL" id="VAW45086.1"/>
    </source>
</evidence>
<accession>A0A3B0WKT7</accession>
<reference evidence="2" key="1">
    <citation type="submission" date="2018-06" db="EMBL/GenBank/DDBJ databases">
        <authorList>
            <person name="Zhirakovskaya E."/>
        </authorList>
    </citation>
    <scope>NUCLEOTIDE SEQUENCE</scope>
</reference>
<evidence type="ECO:0000256" key="1">
    <source>
        <dbReference type="SAM" id="MobiDB-lite"/>
    </source>
</evidence>
<feature type="region of interest" description="Disordered" evidence="1">
    <location>
        <begin position="62"/>
        <end position="85"/>
    </location>
</feature>
<protein>
    <submittedName>
        <fullName evidence="2">Uncharacterized protein</fullName>
    </submittedName>
</protein>
<proteinExistence type="predicted"/>
<sequence length="161" mass="18249">MTYPIKQIHASYNPLEDRVLLTVETHNQQIYLGWITRRFVTLLLPTLHGQHPITKASMFEDAPQKMKPPQIKQSQNTESKSAPEYPLGESPLLFSKISFSALRTEEAVFILSPNTGQGIKLPFTPILLNLMLKNLKAPLEQSDWGIEHEGIYGVPMNNLLQ</sequence>
<organism evidence="2">
    <name type="scientific">hydrothermal vent metagenome</name>
    <dbReference type="NCBI Taxonomy" id="652676"/>
    <lineage>
        <taxon>unclassified sequences</taxon>
        <taxon>metagenomes</taxon>
        <taxon>ecological metagenomes</taxon>
    </lineage>
</organism>